<proteinExistence type="predicted"/>
<accession>A0A8S5QDJ2</accession>
<name>A0A8S5QDJ2_9CAUD</name>
<organism evidence="1">
    <name type="scientific">Siphoviridae sp. ctbvd11</name>
    <dbReference type="NCBI Taxonomy" id="2825567"/>
    <lineage>
        <taxon>Viruses</taxon>
        <taxon>Duplodnaviria</taxon>
        <taxon>Heunggongvirae</taxon>
        <taxon>Uroviricota</taxon>
        <taxon>Caudoviricetes</taxon>
    </lineage>
</organism>
<sequence>MIAWVLLVISRRFSSQHNPIITLFHNYTFP</sequence>
<reference evidence="1" key="1">
    <citation type="journal article" date="2021" name="Proc. Natl. Acad. Sci. U.S.A.">
        <title>A Catalog of Tens of Thousands of Viruses from Human Metagenomes Reveals Hidden Associations with Chronic Diseases.</title>
        <authorList>
            <person name="Tisza M.J."/>
            <person name="Buck C.B."/>
        </authorList>
    </citation>
    <scope>NUCLEOTIDE SEQUENCE</scope>
    <source>
        <strain evidence="1">Ctbvd11</strain>
    </source>
</reference>
<dbReference type="EMBL" id="BK015636">
    <property type="protein sequence ID" value="DAE17152.1"/>
    <property type="molecule type" value="Genomic_DNA"/>
</dbReference>
<protein>
    <submittedName>
        <fullName evidence="1">Uncharacterized protein</fullName>
    </submittedName>
</protein>
<evidence type="ECO:0000313" key="1">
    <source>
        <dbReference type="EMBL" id="DAE17152.1"/>
    </source>
</evidence>